<dbReference type="InterPro" id="IPR011010">
    <property type="entry name" value="DNA_brk_join_enz"/>
</dbReference>
<dbReference type="InterPro" id="IPR050090">
    <property type="entry name" value="Tyrosine_recombinase_XerCD"/>
</dbReference>
<dbReference type="Pfam" id="PF00589">
    <property type="entry name" value="Phage_integrase"/>
    <property type="match status" value="1"/>
</dbReference>
<evidence type="ECO:0000256" key="4">
    <source>
        <dbReference type="ARBA" id="ARBA00023172"/>
    </source>
</evidence>
<dbReference type="RefSeq" id="WP_075766589.1">
    <property type="nucleotide sequence ID" value="NZ_MJIL01000088.1"/>
</dbReference>
<keyword evidence="3 5" id="KW-0238">DNA-binding</keyword>
<evidence type="ECO:0000256" key="3">
    <source>
        <dbReference type="ARBA" id="ARBA00023125"/>
    </source>
</evidence>
<dbReference type="GO" id="GO:0015074">
    <property type="term" value="P:DNA integration"/>
    <property type="evidence" value="ECO:0007669"/>
    <property type="project" value="UniProtKB-KW"/>
</dbReference>
<dbReference type="InterPro" id="IPR010998">
    <property type="entry name" value="Integrase_recombinase_N"/>
</dbReference>
<dbReference type="InterPro" id="IPR002104">
    <property type="entry name" value="Integrase_catalytic"/>
</dbReference>
<accession>A0A1Q9GFC1</accession>
<keyword evidence="4" id="KW-0233">DNA recombination</keyword>
<keyword evidence="9" id="KW-1185">Reference proteome</keyword>
<dbReference type="GO" id="GO:0006310">
    <property type="term" value="P:DNA recombination"/>
    <property type="evidence" value="ECO:0007669"/>
    <property type="project" value="UniProtKB-KW"/>
</dbReference>
<evidence type="ECO:0000259" key="7">
    <source>
        <dbReference type="PROSITE" id="PS51900"/>
    </source>
</evidence>
<dbReference type="InterPro" id="IPR044068">
    <property type="entry name" value="CB"/>
</dbReference>
<dbReference type="InterPro" id="IPR013762">
    <property type="entry name" value="Integrase-like_cat_sf"/>
</dbReference>
<protein>
    <recommendedName>
        <fullName evidence="10">Integrase</fullName>
    </recommendedName>
</protein>
<dbReference type="OrthoDB" id="9784724at2"/>
<name>A0A1Q9GFC1_9GAMM</name>
<dbReference type="PANTHER" id="PTHR30349">
    <property type="entry name" value="PHAGE INTEGRASE-RELATED"/>
    <property type="match status" value="1"/>
</dbReference>
<reference evidence="8 9" key="1">
    <citation type="submission" date="2016-09" db="EMBL/GenBank/DDBJ databases">
        <title>Photobacterium proteolyticum sp. nov. a protease producing bacterium isolated from ocean sediments of Laizhou Bay.</title>
        <authorList>
            <person name="Li Y."/>
        </authorList>
    </citation>
    <scope>NUCLEOTIDE SEQUENCE [LARGE SCALE GENOMIC DNA]</scope>
    <source>
        <strain evidence="8 9">13-12</strain>
    </source>
</reference>
<dbReference type="Gene3D" id="1.10.150.130">
    <property type="match status" value="1"/>
</dbReference>
<dbReference type="EMBL" id="MJIL01000088">
    <property type="protein sequence ID" value="OLQ73123.1"/>
    <property type="molecule type" value="Genomic_DNA"/>
</dbReference>
<evidence type="ECO:0000313" key="8">
    <source>
        <dbReference type="EMBL" id="OLQ73123.1"/>
    </source>
</evidence>
<dbReference type="PANTHER" id="PTHR30349:SF41">
    <property type="entry name" value="INTEGRASE_RECOMBINASE PROTEIN MJ0367-RELATED"/>
    <property type="match status" value="1"/>
</dbReference>
<feature type="domain" description="Tyr recombinase" evidence="6">
    <location>
        <begin position="225"/>
        <end position="419"/>
    </location>
</feature>
<dbReference type="CDD" id="cd01184">
    <property type="entry name" value="INT_C_like_1"/>
    <property type="match status" value="1"/>
</dbReference>
<evidence type="ECO:0000256" key="5">
    <source>
        <dbReference type="PROSITE-ProRule" id="PRU01248"/>
    </source>
</evidence>
<evidence type="ECO:0008006" key="10">
    <source>
        <dbReference type="Google" id="ProtNLM"/>
    </source>
</evidence>
<dbReference type="STRING" id="1903952.BIT28_25180"/>
<gene>
    <name evidence="8" type="ORF">BIT28_25180</name>
</gene>
<dbReference type="PROSITE" id="PS51898">
    <property type="entry name" value="TYR_RECOMBINASE"/>
    <property type="match status" value="1"/>
</dbReference>
<feature type="domain" description="Core-binding (CB)" evidence="7">
    <location>
        <begin position="118"/>
        <end position="200"/>
    </location>
</feature>
<sequence>MYLFKTANHNYYTRICLPKKFRDLGFPFDLKISLLTKNRQLASFRNLTVAIELKQLIESITPQTHPADFKIAANELINTLRSTFIEGLDVTSTIVTPVRPTSSECSPEPTVSKRCPIVPLKDALASFVESKQLQEVRPLTIQQLEARIKCFIESTPINGAAEVTTAHALTYRDELLKAGRSVKTNKEYLAACSQFFKYLKLMNYTQINPFEDVKIQKKANKRIDEQRARWSLTDMKRFFQSPHFVEKDEEFQWISKILPLSGLRPAEACQLQITDIRQKNGIDYFSISVDEEGKYVKNANSIREVPIHHVLIDKGFLDYVEKVRAMGRKQLFSYKPQNQFDDWSKSYCSKIGKYQTAIGMKAGQRPTAYGFRHTFIDELKQQNVPEHVTAQIVGHANHSMTYGRYGKRLPIETLAEVVNQIDYMPLHWK</sequence>
<evidence type="ECO:0000256" key="2">
    <source>
        <dbReference type="ARBA" id="ARBA00022908"/>
    </source>
</evidence>
<dbReference type="SUPFAM" id="SSF56349">
    <property type="entry name" value="DNA breaking-rejoining enzymes"/>
    <property type="match status" value="1"/>
</dbReference>
<comment type="caution">
    <text evidence="8">The sequence shown here is derived from an EMBL/GenBank/DDBJ whole genome shotgun (WGS) entry which is preliminary data.</text>
</comment>
<keyword evidence="2" id="KW-0229">DNA integration</keyword>
<dbReference type="PROSITE" id="PS51900">
    <property type="entry name" value="CB"/>
    <property type="match status" value="1"/>
</dbReference>
<evidence type="ECO:0000259" key="6">
    <source>
        <dbReference type="PROSITE" id="PS51898"/>
    </source>
</evidence>
<evidence type="ECO:0000313" key="9">
    <source>
        <dbReference type="Proteomes" id="UP000186905"/>
    </source>
</evidence>
<evidence type="ECO:0000256" key="1">
    <source>
        <dbReference type="ARBA" id="ARBA00008857"/>
    </source>
</evidence>
<dbReference type="Proteomes" id="UP000186905">
    <property type="component" value="Unassembled WGS sequence"/>
</dbReference>
<organism evidence="8 9">
    <name type="scientific">Photobacterium proteolyticum</name>
    <dbReference type="NCBI Taxonomy" id="1903952"/>
    <lineage>
        <taxon>Bacteria</taxon>
        <taxon>Pseudomonadati</taxon>
        <taxon>Pseudomonadota</taxon>
        <taxon>Gammaproteobacteria</taxon>
        <taxon>Vibrionales</taxon>
        <taxon>Vibrionaceae</taxon>
        <taxon>Photobacterium</taxon>
    </lineage>
</organism>
<dbReference type="AlphaFoldDB" id="A0A1Q9GFC1"/>
<dbReference type="GO" id="GO:0003677">
    <property type="term" value="F:DNA binding"/>
    <property type="evidence" value="ECO:0007669"/>
    <property type="project" value="UniProtKB-UniRule"/>
</dbReference>
<dbReference type="Gene3D" id="1.10.443.10">
    <property type="entry name" value="Intergrase catalytic core"/>
    <property type="match status" value="1"/>
</dbReference>
<proteinExistence type="inferred from homology"/>
<comment type="similarity">
    <text evidence="1">Belongs to the 'phage' integrase family.</text>
</comment>